<organism evidence="1 2">
    <name type="scientific">Ficus carica</name>
    <name type="common">Common fig</name>
    <dbReference type="NCBI Taxonomy" id="3494"/>
    <lineage>
        <taxon>Eukaryota</taxon>
        <taxon>Viridiplantae</taxon>
        <taxon>Streptophyta</taxon>
        <taxon>Embryophyta</taxon>
        <taxon>Tracheophyta</taxon>
        <taxon>Spermatophyta</taxon>
        <taxon>Magnoliopsida</taxon>
        <taxon>eudicotyledons</taxon>
        <taxon>Gunneridae</taxon>
        <taxon>Pentapetalae</taxon>
        <taxon>rosids</taxon>
        <taxon>fabids</taxon>
        <taxon>Rosales</taxon>
        <taxon>Moraceae</taxon>
        <taxon>Ficeae</taxon>
        <taxon>Ficus</taxon>
    </lineage>
</organism>
<sequence>MDSSSRISNEIESFFRKVKSGITSSTIIDNLDNNISISARTLRTSVEVAIWTPWFSCS</sequence>
<evidence type="ECO:0000313" key="2">
    <source>
        <dbReference type="Proteomes" id="UP001187192"/>
    </source>
</evidence>
<reference evidence="1" key="1">
    <citation type="submission" date="2023-07" db="EMBL/GenBank/DDBJ databases">
        <title>draft genome sequence of fig (Ficus carica).</title>
        <authorList>
            <person name="Takahashi T."/>
            <person name="Nishimura K."/>
        </authorList>
    </citation>
    <scope>NUCLEOTIDE SEQUENCE</scope>
</reference>
<dbReference type="EMBL" id="BTGU01008616">
    <property type="protein sequence ID" value="GMN31110.1"/>
    <property type="molecule type" value="Genomic_DNA"/>
</dbReference>
<keyword evidence="2" id="KW-1185">Reference proteome</keyword>
<evidence type="ECO:0000313" key="1">
    <source>
        <dbReference type="EMBL" id="GMN31110.1"/>
    </source>
</evidence>
<dbReference type="Proteomes" id="UP001187192">
    <property type="component" value="Unassembled WGS sequence"/>
</dbReference>
<accession>A0AA87ZG28</accession>
<proteinExistence type="predicted"/>
<protein>
    <submittedName>
        <fullName evidence="1">Uncharacterized protein</fullName>
    </submittedName>
</protein>
<gene>
    <name evidence="1" type="ORF">TIFTF001_050713</name>
</gene>
<name>A0AA87ZG28_FICCA</name>
<dbReference type="AlphaFoldDB" id="A0AA87ZG28"/>
<comment type="caution">
    <text evidence="1">The sequence shown here is derived from an EMBL/GenBank/DDBJ whole genome shotgun (WGS) entry which is preliminary data.</text>
</comment>